<sequence length="209" mass="24774">MGFKYSCFISYSSGQKELIQKFIYQIEESLNAEIELYMKDYPVFLDRERLQIGDKFNESIAISLCQSICMVAVLTPAYYSNPYCLREYTAMENLEKERFEKMQWSQSPEMGLIFPIVFRNSDRMPDIIKESTQWVDFSKYSLSQPELLKDTTFNETIQKIAQRIFDYFENFNELEINLCKECESFKLPSQDKIPELLKKVQTKTKTFSL</sequence>
<dbReference type="InterPro" id="IPR035897">
    <property type="entry name" value="Toll_tir_struct_dom_sf"/>
</dbReference>
<dbReference type="InterPro" id="IPR000157">
    <property type="entry name" value="TIR_dom"/>
</dbReference>
<dbReference type="Gene3D" id="3.40.50.10140">
    <property type="entry name" value="Toll/interleukin-1 receptor homology (TIR) domain"/>
    <property type="match status" value="1"/>
</dbReference>
<organism evidence="2 3">
    <name type="scientific">Candidatus Magnetoglobus multicellularis str. Araruama</name>
    <dbReference type="NCBI Taxonomy" id="890399"/>
    <lineage>
        <taxon>Bacteria</taxon>
        <taxon>Pseudomonadati</taxon>
        <taxon>Thermodesulfobacteriota</taxon>
        <taxon>Desulfobacteria</taxon>
        <taxon>Desulfobacterales</taxon>
        <taxon>Desulfobacteraceae</taxon>
        <taxon>Candidatus Magnetoglobus</taxon>
    </lineage>
</organism>
<comment type="caution">
    <text evidence="2">The sequence shown here is derived from an EMBL/GenBank/DDBJ whole genome shotgun (WGS) entry which is preliminary data.</text>
</comment>
<dbReference type="AlphaFoldDB" id="A0A1V1P526"/>
<dbReference type="Proteomes" id="UP000189670">
    <property type="component" value="Unassembled WGS sequence"/>
</dbReference>
<dbReference type="PROSITE" id="PS50104">
    <property type="entry name" value="TIR"/>
    <property type="match status" value="1"/>
</dbReference>
<dbReference type="GO" id="GO:0007165">
    <property type="term" value="P:signal transduction"/>
    <property type="evidence" value="ECO:0007669"/>
    <property type="project" value="InterPro"/>
</dbReference>
<dbReference type="EMBL" id="ATBP01000542">
    <property type="protein sequence ID" value="ETR69856.1"/>
    <property type="molecule type" value="Genomic_DNA"/>
</dbReference>
<dbReference type="Pfam" id="PF13676">
    <property type="entry name" value="TIR_2"/>
    <property type="match status" value="1"/>
</dbReference>
<dbReference type="SUPFAM" id="SSF52200">
    <property type="entry name" value="Toll/Interleukin receptor TIR domain"/>
    <property type="match status" value="1"/>
</dbReference>
<reference evidence="3" key="1">
    <citation type="submission" date="2012-11" db="EMBL/GenBank/DDBJ databases">
        <authorList>
            <person name="Lucero-Rivera Y.E."/>
            <person name="Tovar-Ramirez D."/>
        </authorList>
    </citation>
    <scope>NUCLEOTIDE SEQUENCE [LARGE SCALE GENOMIC DNA]</scope>
    <source>
        <strain evidence="3">Araruama</strain>
    </source>
</reference>
<name>A0A1V1P526_9BACT</name>
<evidence type="ECO:0000313" key="2">
    <source>
        <dbReference type="EMBL" id="ETR69856.1"/>
    </source>
</evidence>
<gene>
    <name evidence="2" type="ORF">OMM_03650</name>
</gene>
<accession>A0A1V1P526</accession>
<evidence type="ECO:0000259" key="1">
    <source>
        <dbReference type="PROSITE" id="PS50104"/>
    </source>
</evidence>
<proteinExistence type="predicted"/>
<evidence type="ECO:0000313" key="3">
    <source>
        <dbReference type="Proteomes" id="UP000189670"/>
    </source>
</evidence>
<protein>
    <recommendedName>
        <fullName evidence="1">TIR domain-containing protein</fullName>
    </recommendedName>
</protein>
<feature type="domain" description="TIR" evidence="1">
    <location>
        <begin position="3"/>
        <end position="168"/>
    </location>
</feature>